<feature type="domain" description="Putative Flp pilus-assembly TadG-like N-terminal" evidence="1">
    <location>
        <begin position="14"/>
        <end position="56"/>
    </location>
</feature>
<proteinExistence type="predicted"/>
<gene>
    <name evidence="2" type="ORF">EFL95_12890</name>
</gene>
<evidence type="ECO:0000313" key="2">
    <source>
        <dbReference type="EMBL" id="RNL79838.1"/>
    </source>
</evidence>
<evidence type="ECO:0000259" key="1">
    <source>
        <dbReference type="Pfam" id="PF13400"/>
    </source>
</evidence>
<reference evidence="2 3" key="1">
    <citation type="submission" date="2018-11" db="EMBL/GenBank/DDBJ databases">
        <authorList>
            <person name="Li F."/>
        </authorList>
    </citation>
    <scope>NUCLEOTIDE SEQUENCE [LARGE SCALE GENOMIC DNA]</scope>
    <source>
        <strain evidence="2 3">KIS18-7</strain>
    </source>
</reference>
<comment type="caution">
    <text evidence="2">The sequence shown here is derived from an EMBL/GenBank/DDBJ whole genome shotgun (WGS) entry which is preliminary data.</text>
</comment>
<dbReference type="OrthoDB" id="3780094at2"/>
<name>A0A3N0DW56_9ACTN</name>
<dbReference type="Proteomes" id="UP000277094">
    <property type="component" value="Unassembled WGS sequence"/>
</dbReference>
<sequence>MTARLRARRRGEDGVVAIVVALITCFTLIPMAALAVDIGVQRVARRDAQAVADLVAMDLARQLDGRTVSQLSGTLQTLANKSAARQGATGFTVTPQLGTLGTYDPANPDAYFVATSASNAIPTAVKVTVAGSVKFSIQADKSGSVTRTAIAKSTAYVCFNVGSFAANLDSSKSALLNSLIGDALNVSALSYTGLANANVTLLGLATELGVGSVDGLLNLTNLSLNDLFLASATALQKSGGDTASVTLLNQLATANLGALPHIKLSDVLALQAGDNSALDTNVNLLDLVGTAAFVANGNNALDIPSLTVGVPNVASVTGTLKVIEKPREGCAFNQAVKTSQVDLQLHVTLANLNVLGLAATTTVDINASLASANATMTNAFCGTPEGVDVAVSSALSSLSVATNIDLKLLGLTIVRVSPTVGTTVPAGSQTVQFRHPPDAYGAAKSVGSNVIAPTLTTSDLSANAVVLGILPLGLNLGSVLGGVMSTIITPIVNPLITNLNNTLLTPLTSALGLKVGGADIYVNKPPVCNHPALAG</sequence>
<accession>A0A3N0DW56</accession>
<dbReference type="Pfam" id="PF13400">
    <property type="entry name" value="Tad"/>
    <property type="match status" value="1"/>
</dbReference>
<organism evidence="2 3">
    <name type="scientific">Nocardioides marmorisolisilvae</name>
    <dbReference type="NCBI Taxonomy" id="1542737"/>
    <lineage>
        <taxon>Bacteria</taxon>
        <taxon>Bacillati</taxon>
        <taxon>Actinomycetota</taxon>
        <taxon>Actinomycetes</taxon>
        <taxon>Propionibacteriales</taxon>
        <taxon>Nocardioidaceae</taxon>
        <taxon>Nocardioides</taxon>
    </lineage>
</organism>
<keyword evidence="3" id="KW-1185">Reference proteome</keyword>
<dbReference type="InterPro" id="IPR028087">
    <property type="entry name" value="Tad_N"/>
</dbReference>
<protein>
    <recommendedName>
        <fullName evidence="1">Putative Flp pilus-assembly TadG-like N-terminal domain-containing protein</fullName>
    </recommendedName>
</protein>
<evidence type="ECO:0000313" key="3">
    <source>
        <dbReference type="Proteomes" id="UP000277094"/>
    </source>
</evidence>
<dbReference type="AlphaFoldDB" id="A0A3N0DW56"/>
<dbReference type="EMBL" id="RJSG01000002">
    <property type="protein sequence ID" value="RNL79838.1"/>
    <property type="molecule type" value="Genomic_DNA"/>
</dbReference>
<dbReference type="RefSeq" id="WP_123234342.1">
    <property type="nucleotide sequence ID" value="NZ_RJSG01000002.1"/>
</dbReference>